<keyword evidence="1" id="KW-0812">Transmembrane</keyword>
<dbReference type="EMBL" id="JABEQB010000008">
    <property type="protein sequence ID" value="NNG66436.1"/>
    <property type="molecule type" value="Genomic_DNA"/>
</dbReference>
<sequence length="74" mass="8200">MRLISITTLIAGFVLIWSIIYAALLLASPEGISIFSEKYSAEKRERAIKQLTWTIIAIMIIASATGIYTILVNL</sequence>
<dbReference type="Proteomes" id="UP000529861">
    <property type="component" value="Unassembled WGS sequence"/>
</dbReference>
<keyword evidence="1" id="KW-1133">Transmembrane helix</keyword>
<reference evidence="2 3" key="1">
    <citation type="submission" date="2020-04" db="EMBL/GenBank/DDBJ databases">
        <title>Draft genome sequence of Caldanaerobacter sunterraneus. strain 1523vc isolated from Griffin hot spring, Kamchatka, Russia.</title>
        <authorList>
            <person name="Toshchakov S.V."/>
            <person name="Podosokorskaya O.A."/>
            <person name="Kublanov I.V."/>
            <person name="Korzhenkov A."/>
            <person name="Patrushev M.V."/>
        </authorList>
    </citation>
    <scope>NUCLEOTIDE SEQUENCE [LARGE SCALE GENOMIC DNA]</scope>
    <source>
        <strain evidence="2 3">1523vc</strain>
    </source>
</reference>
<evidence type="ECO:0000313" key="3">
    <source>
        <dbReference type="Proteomes" id="UP000529861"/>
    </source>
</evidence>
<name>A0A7Y2L8M6_9THEO</name>
<feature type="transmembrane region" description="Helical" evidence="1">
    <location>
        <begin position="48"/>
        <end position="71"/>
    </location>
</feature>
<evidence type="ECO:0000313" key="2">
    <source>
        <dbReference type="EMBL" id="NNG66436.1"/>
    </source>
</evidence>
<protein>
    <submittedName>
        <fullName evidence="2">Uncharacterized protein</fullName>
    </submittedName>
</protein>
<proteinExistence type="predicted"/>
<dbReference type="AlphaFoldDB" id="A0A7Y2L8M6"/>
<comment type="caution">
    <text evidence="2">The sequence shown here is derived from an EMBL/GenBank/DDBJ whole genome shotgun (WGS) entry which is preliminary data.</text>
</comment>
<keyword evidence="1" id="KW-0472">Membrane</keyword>
<gene>
    <name evidence="2" type="ORF">HKI81_04175</name>
</gene>
<accession>A0A7Y2L8M6</accession>
<feature type="transmembrane region" description="Helical" evidence="1">
    <location>
        <begin position="6"/>
        <end position="27"/>
    </location>
</feature>
<organism evidence="2 3">
    <name type="scientific">Caldanaerobacter subterraneus</name>
    <dbReference type="NCBI Taxonomy" id="911092"/>
    <lineage>
        <taxon>Bacteria</taxon>
        <taxon>Bacillati</taxon>
        <taxon>Bacillota</taxon>
        <taxon>Clostridia</taxon>
        <taxon>Thermoanaerobacterales</taxon>
        <taxon>Thermoanaerobacteraceae</taxon>
        <taxon>Caldanaerobacter</taxon>
    </lineage>
</organism>
<dbReference type="RefSeq" id="WP_170270629.1">
    <property type="nucleotide sequence ID" value="NZ_JABEQB010000008.1"/>
</dbReference>
<evidence type="ECO:0000256" key="1">
    <source>
        <dbReference type="SAM" id="Phobius"/>
    </source>
</evidence>